<dbReference type="Proteomes" id="UP000186235">
    <property type="component" value="Unassembled WGS sequence"/>
</dbReference>
<proteinExistence type="predicted"/>
<feature type="chain" id="PRO_5009938241" evidence="1">
    <location>
        <begin position="28"/>
        <end position="97"/>
    </location>
</feature>
<keyword evidence="3" id="KW-1185">Reference proteome</keyword>
<sequence length="97" mass="9788">MKKRLAPFAVAAVTIGLVLAPAASASAASRTTPYNCGTRDAKITASAPTNVSLRVNGTTNSARNSAGAAVTMYDYDGQGTAYATSTDASVAIHVSCF</sequence>
<accession>A0A1N6SNQ4</accession>
<organism evidence="2 3">
    <name type="scientific">Cellulosimicrobium aquatile</name>
    <dbReference type="NCBI Taxonomy" id="1612203"/>
    <lineage>
        <taxon>Bacteria</taxon>
        <taxon>Bacillati</taxon>
        <taxon>Actinomycetota</taxon>
        <taxon>Actinomycetes</taxon>
        <taxon>Micrococcales</taxon>
        <taxon>Promicromonosporaceae</taxon>
        <taxon>Cellulosimicrobium</taxon>
    </lineage>
</organism>
<protein>
    <submittedName>
        <fullName evidence="2">Uncharacterized protein</fullName>
    </submittedName>
</protein>
<dbReference type="RefSeq" id="WP_034654148.1">
    <property type="nucleotide sequence ID" value="NZ_FTMI01000004.1"/>
</dbReference>
<dbReference type="AlphaFoldDB" id="A0A1N6SNQ4"/>
<evidence type="ECO:0000256" key="1">
    <source>
        <dbReference type="SAM" id="SignalP"/>
    </source>
</evidence>
<feature type="signal peptide" evidence="1">
    <location>
        <begin position="1"/>
        <end position="27"/>
    </location>
</feature>
<name>A0A1N6SNQ4_9MICO</name>
<evidence type="ECO:0000313" key="3">
    <source>
        <dbReference type="Proteomes" id="UP000186235"/>
    </source>
</evidence>
<gene>
    <name evidence="2" type="ORF">SAMN05518682_2430</name>
</gene>
<keyword evidence="1" id="KW-0732">Signal</keyword>
<dbReference type="GeneID" id="95684826"/>
<evidence type="ECO:0000313" key="2">
    <source>
        <dbReference type="EMBL" id="SIQ42684.1"/>
    </source>
</evidence>
<reference evidence="3" key="1">
    <citation type="submission" date="2017-01" db="EMBL/GenBank/DDBJ databases">
        <authorList>
            <person name="Varghese N."/>
            <person name="Submissions S."/>
        </authorList>
    </citation>
    <scope>NUCLEOTIDE SEQUENCE [LARGE SCALE GENOMIC DNA]</scope>
    <source>
        <strain evidence="3">3bp</strain>
    </source>
</reference>
<dbReference type="EMBL" id="FTMI01000004">
    <property type="protein sequence ID" value="SIQ42684.1"/>
    <property type="molecule type" value="Genomic_DNA"/>
</dbReference>